<evidence type="ECO:0000313" key="1">
    <source>
        <dbReference type="EMBL" id="BAO04753.1"/>
    </source>
</evidence>
<dbReference type="AlphaFoldDB" id="A0A060N8J1"/>
<dbReference type="RefSeq" id="WP_030031791.1">
    <property type="nucleotide sequence ID" value="NZ_BA000058.1"/>
</dbReference>
<dbReference type="HOGENOM" id="CLU_2698043_0_0_9"/>
<reference evidence="1" key="1">
    <citation type="submission" date="2013-10" db="EMBL/GenBank/DDBJ databases">
        <title>Draft genome sequence of Clostridium botulinum type B strain Osaka05.</title>
        <authorList>
            <person name="Sakaguchi Y."/>
            <person name="Hosomi K."/>
            <person name="Uchiyama J."/>
            <person name="Ogura Y."/>
            <person name="Sakaguchi M."/>
            <person name="Kohda T."/>
            <person name="Mukamoto M."/>
            <person name="Misawa N."/>
            <person name="Matsuzaki S."/>
            <person name="Hayashi T."/>
            <person name="Kozaki S."/>
        </authorList>
    </citation>
    <scope>NUCLEOTIDE SEQUENCE</scope>
    <source>
        <strain evidence="1">Osaka05</strain>
    </source>
</reference>
<dbReference type="EMBL" id="BA000058">
    <property type="protein sequence ID" value="BAO04753.1"/>
    <property type="molecule type" value="Genomic_DNA"/>
</dbReference>
<organism evidence="1">
    <name type="scientific">Clostridium botulinum B str. Osaka05</name>
    <dbReference type="NCBI Taxonomy" id="1407017"/>
    <lineage>
        <taxon>Bacteria</taxon>
        <taxon>Bacillati</taxon>
        <taxon>Bacillota</taxon>
        <taxon>Clostridia</taxon>
        <taxon>Eubacteriales</taxon>
        <taxon>Clostridiaceae</taxon>
        <taxon>Clostridium</taxon>
    </lineage>
</organism>
<proteinExistence type="predicted"/>
<accession>A0A060N8J1</accession>
<gene>
    <name evidence="1" type="ORF">CBO05P1_034</name>
</gene>
<protein>
    <submittedName>
        <fullName evidence="1">Enoyl-CoA hydratase</fullName>
    </submittedName>
</protein>
<dbReference type="Proteomes" id="UP000054164">
    <property type="component" value="Unassembled WGS sequence"/>
</dbReference>
<sequence length="73" mass="8427">MITDHDKEEIFQSLAEASKLQMEQMCGNPIDSFLNGISLSDNEKKHIKNNYDIESNIVGDNEMLMITFEQKFD</sequence>
<name>A0A060N8J1_CLOBO</name>